<dbReference type="SMART" id="SM00347">
    <property type="entry name" value="HTH_MARR"/>
    <property type="match status" value="1"/>
</dbReference>
<dbReference type="SUPFAM" id="SSF46785">
    <property type="entry name" value="Winged helix' DNA-binding domain"/>
    <property type="match status" value="1"/>
</dbReference>
<keyword evidence="3" id="KW-1185">Reference proteome</keyword>
<dbReference type="PANTHER" id="PTHR33164:SF103">
    <property type="entry name" value="REGULATORY PROTEIN MARR"/>
    <property type="match status" value="1"/>
</dbReference>
<evidence type="ECO:0000313" key="2">
    <source>
        <dbReference type="EMBL" id="GLC84013.1"/>
    </source>
</evidence>
<dbReference type="PANTHER" id="PTHR33164">
    <property type="entry name" value="TRANSCRIPTIONAL REGULATOR, MARR FAMILY"/>
    <property type="match status" value="1"/>
</dbReference>
<reference evidence="2" key="1">
    <citation type="submission" date="2022-08" db="EMBL/GenBank/DDBJ databases">
        <title>Draft genome sequence of Microbacterium arabinogalactanolyticum JCM 9171.</title>
        <authorList>
            <person name="Fujita K."/>
            <person name="Ishiwata A."/>
            <person name="Fushinobu S."/>
        </authorList>
    </citation>
    <scope>NUCLEOTIDE SEQUENCE</scope>
    <source>
        <strain evidence="2">JCM 9171</strain>
    </source>
</reference>
<sequence>MALMHYFSPDSDLIDRSGMSQDEVDSCFRVLEALRRWQTAARELSEASKRYMKLNESDMRAIRMIIRATEQGILVTPKDIAHEVGISSASTTKLVDRLVDGGHLIRAPHPSDRRTMCLRVTESTRRSAHDTIGRQHARRFTAVASLPAADREAVVRFLSAMTDADSPQGELAAHSGR</sequence>
<dbReference type="EMBL" id="BRZC01000003">
    <property type="protein sequence ID" value="GLC84013.1"/>
    <property type="molecule type" value="Genomic_DNA"/>
</dbReference>
<evidence type="ECO:0000259" key="1">
    <source>
        <dbReference type="PROSITE" id="PS50995"/>
    </source>
</evidence>
<protein>
    <submittedName>
        <fullName evidence="2">MarR family transcriptional regulator</fullName>
    </submittedName>
</protein>
<evidence type="ECO:0000313" key="3">
    <source>
        <dbReference type="Proteomes" id="UP001165068"/>
    </source>
</evidence>
<name>A0ABQ5NEX5_9MICO</name>
<dbReference type="Gene3D" id="1.10.10.10">
    <property type="entry name" value="Winged helix-like DNA-binding domain superfamily/Winged helix DNA-binding domain"/>
    <property type="match status" value="1"/>
</dbReference>
<dbReference type="InterPro" id="IPR036390">
    <property type="entry name" value="WH_DNA-bd_sf"/>
</dbReference>
<dbReference type="RefSeq" id="WP_285631118.1">
    <property type="nucleotide sequence ID" value="NZ_BAAAUK010000003.1"/>
</dbReference>
<feature type="domain" description="HTH marR-type" evidence="1">
    <location>
        <begin position="20"/>
        <end position="163"/>
    </location>
</feature>
<dbReference type="InterPro" id="IPR036388">
    <property type="entry name" value="WH-like_DNA-bd_sf"/>
</dbReference>
<organism evidence="2 3">
    <name type="scientific">Microbacterium arabinogalactanolyticum</name>
    <dbReference type="NCBI Taxonomy" id="69365"/>
    <lineage>
        <taxon>Bacteria</taxon>
        <taxon>Bacillati</taxon>
        <taxon>Actinomycetota</taxon>
        <taxon>Actinomycetes</taxon>
        <taxon>Micrococcales</taxon>
        <taxon>Microbacteriaceae</taxon>
        <taxon>Microbacterium</taxon>
    </lineage>
</organism>
<dbReference type="InterPro" id="IPR000835">
    <property type="entry name" value="HTH_MarR-typ"/>
</dbReference>
<dbReference type="Pfam" id="PF12802">
    <property type="entry name" value="MarR_2"/>
    <property type="match status" value="1"/>
</dbReference>
<dbReference type="InterPro" id="IPR039422">
    <property type="entry name" value="MarR/SlyA-like"/>
</dbReference>
<dbReference type="PROSITE" id="PS50995">
    <property type="entry name" value="HTH_MARR_2"/>
    <property type="match status" value="1"/>
</dbReference>
<proteinExistence type="predicted"/>
<dbReference type="Proteomes" id="UP001165068">
    <property type="component" value="Unassembled WGS sequence"/>
</dbReference>
<comment type="caution">
    <text evidence="2">The sequence shown here is derived from an EMBL/GenBank/DDBJ whole genome shotgun (WGS) entry which is preliminary data.</text>
</comment>
<accession>A0ABQ5NEX5</accession>
<gene>
    <name evidence="2" type="ORF">MIAR_06010</name>
</gene>